<dbReference type="RefSeq" id="WP_377869046.1">
    <property type="nucleotide sequence ID" value="NZ_JBHMAY010000011.1"/>
</dbReference>
<evidence type="ECO:0000313" key="2">
    <source>
        <dbReference type="EMBL" id="MFC3513631.1"/>
    </source>
</evidence>
<protein>
    <submittedName>
        <fullName evidence="2">Uncharacterized protein</fullName>
    </submittedName>
</protein>
<comment type="caution">
    <text evidence="2">The sequence shown here is derived from an EMBL/GenBank/DDBJ whole genome shotgun (WGS) entry which is preliminary data.</text>
</comment>
<feature type="region of interest" description="Disordered" evidence="1">
    <location>
        <begin position="1"/>
        <end position="20"/>
    </location>
</feature>
<proteinExistence type="predicted"/>
<organism evidence="2 3">
    <name type="scientific">Amycolatopsis halotolerans</name>
    <dbReference type="NCBI Taxonomy" id="330083"/>
    <lineage>
        <taxon>Bacteria</taxon>
        <taxon>Bacillati</taxon>
        <taxon>Actinomycetota</taxon>
        <taxon>Actinomycetes</taxon>
        <taxon>Pseudonocardiales</taxon>
        <taxon>Pseudonocardiaceae</taxon>
        <taxon>Amycolatopsis</taxon>
    </lineage>
</organism>
<name>A0ABV7QJY9_9PSEU</name>
<dbReference type="EMBL" id="JBHRWI010000030">
    <property type="protein sequence ID" value="MFC3513631.1"/>
    <property type="molecule type" value="Genomic_DNA"/>
</dbReference>
<accession>A0ABV7QJY9</accession>
<reference evidence="3" key="1">
    <citation type="journal article" date="2019" name="Int. J. Syst. Evol. Microbiol.">
        <title>The Global Catalogue of Microorganisms (GCM) 10K type strain sequencing project: providing services to taxonomists for standard genome sequencing and annotation.</title>
        <authorList>
            <consortium name="The Broad Institute Genomics Platform"/>
            <consortium name="The Broad Institute Genome Sequencing Center for Infectious Disease"/>
            <person name="Wu L."/>
            <person name="Ma J."/>
        </authorList>
    </citation>
    <scope>NUCLEOTIDE SEQUENCE [LARGE SCALE GENOMIC DNA]</scope>
    <source>
        <strain evidence="3">CGMCC 4.7682</strain>
    </source>
</reference>
<keyword evidence="3" id="KW-1185">Reference proteome</keyword>
<evidence type="ECO:0000256" key="1">
    <source>
        <dbReference type="SAM" id="MobiDB-lite"/>
    </source>
</evidence>
<sequence>MAAGVQGADGPDPAGKRVRPKSLTDAWHERLSAVGWFFQHLDDVLSDMSVFHRVDELDQLPVSVFLPRMVRLPVYDGAVRHALRLEAEGTAGSSEFVPGQAGYQDEAPSVIAHSRDQLAALNQTREYGPRGVNEAGVFDLG</sequence>
<evidence type="ECO:0000313" key="3">
    <source>
        <dbReference type="Proteomes" id="UP001595764"/>
    </source>
</evidence>
<gene>
    <name evidence="2" type="ORF">ACFORO_25910</name>
</gene>
<dbReference type="Proteomes" id="UP001595764">
    <property type="component" value="Unassembled WGS sequence"/>
</dbReference>